<accession>A0A517YBA9</accession>
<keyword evidence="3" id="KW-1185">Reference proteome</keyword>
<name>A0A517YBA9_9BACT</name>
<sequence length="186" mass="19531">MSFKFIPADDLPDEELAVEECAGDFTGDELPADFAALGEQLQADAFRLGSVYPACRPPLELIEALAPRPQRPHWARWLVGSSAAAAILLAVGLIVAMNVPQQPAVTSAHSNTTAPEAVPAESIVAVVPAPTPPVVSLPVEPTRPAFLTPSRPVSYRPAVVGVSGPQLEGLLDLWNEQPQAGATIAF</sequence>
<protein>
    <submittedName>
        <fullName evidence="2">Uncharacterized protein</fullName>
    </submittedName>
</protein>
<dbReference type="RefSeq" id="WP_145088450.1">
    <property type="nucleotide sequence ID" value="NZ_CP036274.1"/>
</dbReference>
<dbReference type="EMBL" id="CP036274">
    <property type="protein sequence ID" value="QDU27543.1"/>
    <property type="molecule type" value="Genomic_DNA"/>
</dbReference>
<dbReference type="KEGG" id="aagg:ETAA8_26310"/>
<reference evidence="2 3" key="1">
    <citation type="submission" date="2019-02" db="EMBL/GenBank/DDBJ databases">
        <title>Deep-cultivation of Planctomycetes and their phenomic and genomic characterization uncovers novel biology.</title>
        <authorList>
            <person name="Wiegand S."/>
            <person name="Jogler M."/>
            <person name="Boedeker C."/>
            <person name="Pinto D."/>
            <person name="Vollmers J."/>
            <person name="Rivas-Marin E."/>
            <person name="Kohn T."/>
            <person name="Peeters S.H."/>
            <person name="Heuer A."/>
            <person name="Rast P."/>
            <person name="Oberbeckmann S."/>
            <person name="Bunk B."/>
            <person name="Jeske O."/>
            <person name="Meyerdierks A."/>
            <person name="Storesund J.E."/>
            <person name="Kallscheuer N."/>
            <person name="Luecker S."/>
            <person name="Lage O.M."/>
            <person name="Pohl T."/>
            <person name="Merkel B.J."/>
            <person name="Hornburger P."/>
            <person name="Mueller R.-W."/>
            <person name="Bruemmer F."/>
            <person name="Labrenz M."/>
            <person name="Spormann A.M."/>
            <person name="Op den Camp H."/>
            <person name="Overmann J."/>
            <person name="Amann R."/>
            <person name="Jetten M.S.M."/>
            <person name="Mascher T."/>
            <person name="Medema M.H."/>
            <person name="Devos D.P."/>
            <person name="Kaster A.-K."/>
            <person name="Ovreas L."/>
            <person name="Rohde M."/>
            <person name="Galperin M.Y."/>
            <person name="Jogler C."/>
        </authorList>
    </citation>
    <scope>NUCLEOTIDE SEQUENCE [LARGE SCALE GENOMIC DNA]</scope>
    <source>
        <strain evidence="2 3">ETA_A8</strain>
    </source>
</reference>
<organism evidence="2 3">
    <name type="scientific">Anatilimnocola aggregata</name>
    <dbReference type="NCBI Taxonomy" id="2528021"/>
    <lineage>
        <taxon>Bacteria</taxon>
        <taxon>Pseudomonadati</taxon>
        <taxon>Planctomycetota</taxon>
        <taxon>Planctomycetia</taxon>
        <taxon>Pirellulales</taxon>
        <taxon>Pirellulaceae</taxon>
        <taxon>Anatilimnocola</taxon>
    </lineage>
</organism>
<evidence type="ECO:0000313" key="3">
    <source>
        <dbReference type="Proteomes" id="UP000315017"/>
    </source>
</evidence>
<keyword evidence="1" id="KW-0472">Membrane</keyword>
<dbReference type="AlphaFoldDB" id="A0A517YBA9"/>
<evidence type="ECO:0000313" key="2">
    <source>
        <dbReference type="EMBL" id="QDU27543.1"/>
    </source>
</evidence>
<proteinExistence type="predicted"/>
<evidence type="ECO:0000256" key="1">
    <source>
        <dbReference type="SAM" id="Phobius"/>
    </source>
</evidence>
<keyword evidence="1" id="KW-1133">Transmembrane helix</keyword>
<feature type="transmembrane region" description="Helical" evidence="1">
    <location>
        <begin position="77"/>
        <end position="97"/>
    </location>
</feature>
<gene>
    <name evidence="2" type="ORF">ETAA8_26310</name>
</gene>
<keyword evidence="1" id="KW-0812">Transmembrane</keyword>
<dbReference type="Proteomes" id="UP000315017">
    <property type="component" value="Chromosome"/>
</dbReference>